<feature type="region of interest" description="Disordered" evidence="1">
    <location>
        <begin position="22"/>
        <end position="63"/>
    </location>
</feature>
<name>A0A388T3E9_9ACTN</name>
<reference evidence="2 3" key="1">
    <citation type="submission" date="2018-07" db="EMBL/GenBank/DDBJ databases">
        <title>Whole Genome Shotgun Sequence of Streptomyces spongiicola strain 531S.</title>
        <authorList>
            <person name="Dohra H."/>
            <person name="Kodani S."/>
        </authorList>
    </citation>
    <scope>NUCLEOTIDE SEQUENCE [LARGE SCALE GENOMIC DNA]</scope>
    <source>
        <strain evidence="2 3">531S</strain>
    </source>
</reference>
<dbReference type="Proteomes" id="UP000265354">
    <property type="component" value="Unassembled WGS sequence"/>
</dbReference>
<evidence type="ECO:0000256" key="1">
    <source>
        <dbReference type="SAM" id="MobiDB-lite"/>
    </source>
</evidence>
<evidence type="ECO:0000313" key="2">
    <source>
        <dbReference type="EMBL" id="GBQ03463.1"/>
    </source>
</evidence>
<dbReference type="AlphaFoldDB" id="A0A388T3E9"/>
<sequence>MKRARCAVGPRHARWDAVEPPRRTVRRPCHASVNAPAAGAPCRGTKPGRPYGPPHGPSHDRRLGLWRSPGAHRAHRAHTEGTEGAPRVHRAYTEGAPCARRGQHSGAAAG</sequence>
<gene>
    <name evidence="2" type="ORF">SSP531S_49380</name>
</gene>
<evidence type="ECO:0000313" key="3">
    <source>
        <dbReference type="Proteomes" id="UP000265354"/>
    </source>
</evidence>
<organism evidence="2 3">
    <name type="scientific">Streptomyces spongiicola</name>
    <dbReference type="NCBI Taxonomy" id="1690221"/>
    <lineage>
        <taxon>Bacteria</taxon>
        <taxon>Bacillati</taxon>
        <taxon>Actinomycetota</taxon>
        <taxon>Actinomycetes</taxon>
        <taxon>Kitasatosporales</taxon>
        <taxon>Streptomycetaceae</taxon>
        <taxon>Streptomyces</taxon>
    </lineage>
</organism>
<proteinExistence type="predicted"/>
<protein>
    <submittedName>
        <fullName evidence="2">Uncharacterized protein</fullName>
    </submittedName>
</protein>
<dbReference type="EMBL" id="BGZL01000018">
    <property type="protein sequence ID" value="GBQ03463.1"/>
    <property type="molecule type" value="Genomic_DNA"/>
</dbReference>
<accession>A0A388T3E9</accession>
<comment type="caution">
    <text evidence="2">The sequence shown here is derived from an EMBL/GenBank/DDBJ whole genome shotgun (WGS) entry which is preliminary data.</text>
</comment>